<evidence type="ECO:0000313" key="1">
    <source>
        <dbReference type="EMBL" id="RGD56953.1"/>
    </source>
</evidence>
<name>A0A372ZM80_9ACTN</name>
<protein>
    <submittedName>
        <fullName evidence="1">Uncharacterized protein</fullName>
    </submittedName>
</protein>
<comment type="caution">
    <text evidence="1">The sequence shown here is derived from an EMBL/GenBank/DDBJ whole genome shotgun (WGS) entry which is preliminary data.</text>
</comment>
<evidence type="ECO:0000313" key="2">
    <source>
        <dbReference type="Proteomes" id="UP000263377"/>
    </source>
</evidence>
<organism evidence="1 2">
    <name type="scientific">Kitasatospora xanthocidica</name>
    <dbReference type="NCBI Taxonomy" id="83382"/>
    <lineage>
        <taxon>Bacteria</taxon>
        <taxon>Bacillati</taxon>
        <taxon>Actinomycetota</taxon>
        <taxon>Actinomycetes</taxon>
        <taxon>Kitasatosporales</taxon>
        <taxon>Streptomycetaceae</taxon>
        <taxon>Kitasatospora</taxon>
    </lineage>
</organism>
<proteinExistence type="predicted"/>
<keyword evidence="2" id="KW-1185">Reference proteome</keyword>
<accession>A0A372ZM80</accession>
<dbReference type="Proteomes" id="UP000263377">
    <property type="component" value="Unassembled WGS sequence"/>
</dbReference>
<dbReference type="AlphaFoldDB" id="A0A372ZM80"/>
<dbReference type="RefSeq" id="WP_117485640.1">
    <property type="nucleotide sequence ID" value="NZ_QVIG01000001.1"/>
</dbReference>
<reference evidence="1 2" key="1">
    <citation type="submission" date="2018-08" db="EMBL/GenBank/DDBJ databases">
        <title>Diversity &amp; Physiological Properties of Lignin-Decomposing Actinobacteria from Soil.</title>
        <authorList>
            <person name="Roh S.G."/>
            <person name="Kim S.B."/>
        </authorList>
    </citation>
    <scope>NUCLEOTIDE SEQUENCE [LARGE SCALE GENOMIC DNA]</scope>
    <source>
        <strain evidence="1 2">MMS17-GH009</strain>
    </source>
</reference>
<sequence>MVDGAVAAGIPADYALVLRRLTGAAIAGNGATPTGDTEKVTGQPATTVREFAERHARTWPLEEK</sequence>
<gene>
    <name evidence="1" type="ORF">DR950_03350</name>
</gene>
<dbReference type="EMBL" id="QVIG01000001">
    <property type="protein sequence ID" value="RGD56953.1"/>
    <property type="molecule type" value="Genomic_DNA"/>
</dbReference>